<dbReference type="EMBL" id="JAAKZG010000015">
    <property type="protein sequence ID" value="NGN44379.1"/>
    <property type="molecule type" value="Genomic_DNA"/>
</dbReference>
<dbReference type="RefSeq" id="WP_165120769.1">
    <property type="nucleotide sequence ID" value="NZ_JAAKZG010000015.1"/>
</dbReference>
<dbReference type="AlphaFoldDB" id="A0A7C9RBC4"/>
<keyword evidence="2" id="KW-1185">Reference proteome</keyword>
<organism evidence="1 2">
    <name type="scientific">Mesorhizobium zhangyense</name>
    <dbReference type="NCBI Taxonomy" id="1776730"/>
    <lineage>
        <taxon>Bacteria</taxon>
        <taxon>Pseudomonadati</taxon>
        <taxon>Pseudomonadota</taxon>
        <taxon>Alphaproteobacteria</taxon>
        <taxon>Hyphomicrobiales</taxon>
        <taxon>Phyllobacteriaceae</taxon>
        <taxon>Mesorhizobium</taxon>
    </lineage>
</organism>
<reference evidence="1 2" key="1">
    <citation type="submission" date="2020-02" db="EMBL/GenBank/DDBJ databases">
        <title>Genome sequence of the type strain CGMCC 1.15528 of Mesorhizobium zhangyense.</title>
        <authorList>
            <person name="Gao J."/>
            <person name="Sun J."/>
        </authorList>
    </citation>
    <scope>NUCLEOTIDE SEQUENCE [LARGE SCALE GENOMIC DNA]</scope>
    <source>
        <strain evidence="1 2">CGMCC 1.15528</strain>
    </source>
</reference>
<protein>
    <submittedName>
        <fullName evidence="1">Uncharacterized protein</fullName>
    </submittedName>
</protein>
<gene>
    <name evidence="1" type="ORF">G6N74_25225</name>
</gene>
<comment type="caution">
    <text evidence="1">The sequence shown here is derived from an EMBL/GenBank/DDBJ whole genome shotgun (WGS) entry which is preliminary data.</text>
</comment>
<evidence type="ECO:0000313" key="1">
    <source>
        <dbReference type="EMBL" id="NGN44379.1"/>
    </source>
</evidence>
<accession>A0A7C9RBC4</accession>
<dbReference type="Proteomes" id="UP000481252">
    <property type="component" value="Unassembled WGS sequence"/>
</dbReference>
<sequence length="61" mass="7281">MSKDRTSPWERFLAARKASVGLQRLKTTQMDELAGHLRDCRRFWDDSLDRLSAYLQQLKRK</sequence>
<name>A0A7C9RBC4_9HYPH</name>
<evidence type="ECO:0000313" key="2">
    <source>
        <dbReference type="Proteomes" id="UP000481252"/>
    </source>
</evidence>
<proteinExistence type="predicted"/>